<name>U6KTB5_EIMTE</name>
<dbReference type="GO" id="GO:0010468">
    <property type="term" value="P:regulation of gene expression"/>
    <property type="evidence" value="ECO:0007669"/>
    <property type="project" value="TreeGrafter"/>
</dbReference>
<gene>
    <name evidence="2" type="ORF">ETH_00035785</name>
</gene>
<dbReference type="GO" id="GO:0043565">
    <property type="term" value="F:sequence-specific DNA binding"/>
    <property type="evidence" value="ECO:0007669"/>
    <property type="project" value="TreeGrafter"/>
</dbReference>
<dbReference type="OrthoDB" id="348564at2759"/>
<reference evidence="2" key="2">
    <citation type="submission" date="2013-10" db="EMBL/GenBank/DDBJ databases">
        <authorList>
            <person name="Aslett M."/>
        </authorList>
    </citation>
    <scope>NUCLEOTIDE SEQUENCE [LARGE SCALE GENOMIC DNA]</scope>
    <source>
        <strain evidence="2">Houghton</strain>
    </source>
</reference>
<keyword evidence="3" id="KW-1185">Reference proteome</keyword>
<dbReference type="PANTHER" id="PTHR14312:SF1">
    <property type="entry name" value="BASIC-LEUCINE ZIPPER TRANSCRIPTION FACTOR A"/>
    <property type="match status" value="1"/>
</dbReference>
<dbReference type="GO" id="GO:0005634">
    <property type="term" value="C:nucleus"/>
    <property type="evidence" value="ECO:0007669"/>
    <property type="project" value="TreeGrafter"/>
</dbReference>
<dbReference type="RefSeq" id="XP_013232107.1">
    <property type="nucleotide sequence ID" value="XM_013376653.1"/>
</dbReference>
<feature type="compositionally biased region" description="Low complexity" evidence="1">
    <location>
        <begin position="13"/>
        <end position="26"/>
    </location>
</feature>
<dbReference type="VEuPathDB" id="ToxoDB:ETH_00035785"/>
<reference evidence="2" key="1">
    <citation type="submission" date="2013-10" db="EMBL/GenBank/DDBJ databases">
        <title>Genomic analysis of the causative agents of coccidiosis in chickens.</title>
        <authorList>
            <person name="Reid A.J."/>
            <person name="Blake D."/>
            <person name="Billington K."/>
            <person name="Browne H."/>
            <person name="Dunn M."/>
            <person name="Hung S."/>
            <person name="Kawahara F."/>
            <person name="Miranda-Saavedra D."/>
            <person name="Mourier T."/>
            <person name="Nagra H."/>
            <person name="Otto T.D."/>
            <person name="Rawlings N."/>
            <person name="Sanchez A."/>
            <person name="Sanders M."/>
            <person name="Subramaniam C."/>
            <person name="Tay Y."/>
            <person name="Dear P."/>
            <person name="Doerig C."/>
            <person name="Gruber A."/>
            <person name="Parkinson J."/>
            <person name="Shirley M."/>
            <person name="Wan K.L."/>
            <person name="Berriman M."/>
            <person name="Tomley F."/>
            <person name="Pain A."/>
        </authorList>
    </citation>
    <scope>NUCLEOTIDE SEQUENCE [LARGE SCALE GENOMIC DNA]</scope>
    <source>
        <strain evidence="2">Houghton</strain>
    </source>
</reference>
<dbReference type="Proteomes" id="UP000030747">
    <property type="component" value="Unassembled WGS sequence"/>
</dbReference>
<organism evidence="2 3">
    <name type="scientific">Eimeria tenella</name>
    <name type="common">Coccidian parasite</name>
    <dbReference type="NCBI Taxonomy" id="5802"/>
    <lineage>
        <taxon>Eukaryota</taxon>
        <taxon>Sar</taxon>
        <taxon>Alveolata</taxon>
        <taxon>Apicomplexa</taxon>
        <taxon>Conoidasida</taxon>
        <taxon>Coccidia</taxon>
        <taxon>Eucoccidiorida</taxon>
        <taxon>Eimeriorina</taxon>
        <taxon>Eimeriidae</taxon>
        <taxon>Eimeria</taxon>
    </lineage>
</organism>
<dbReference type="AlphaFoldDB" id="U6KTB5"/>
<dbReference type="GeneID" id="25256198"/>
<protein>
    <submittedName>
        <fullName evidence="2">Uncharacterized protein</fullName>
    </submittedName>
</protein>
<sequence length="222" mass="21973">MLGSPLHVDGFASSSSSSNSSSSSSSRPANVLVGVSTAKLLLVRFGVSFAAEIPAAGAAAAARPAAAAEEAPAAAAAAPEAPATAAAAAAAIAAAAEGSPSIVSSLNLPAVPFCCDLIRLPEVPIEAAAATAAAAGSSSSGLAVLGLTDGSAAFVLLQQSGSEFLLLPVGSVSSHQRAITAVKTYLQQQQQHQQQQQLQQQQQQQRLKLLGSSSSQVAMTTQ</sequence>
<dbReference type="EMBL" id="HG675609">
    <property type="protein sequence ID" value="CDJ41357.1"/>
    <property type="molecule type" value="Genomic_DNA"/>
</dbReference>
<dbReference type="PANTHER" id="PTHR14312">
    <property type="entry name" value="CREB/ATF BZIP TRANSCRIPTION FACTOR"/>
    <property type="match status" value="1"/>
</dbReference>
<evidence type="ECO:0000313" key="3">
    <source>
        <dbReference type="Proteomes" id="UP000030747"/>
    </source>
</evidence>
<proteinExistence type="predicted"/>
<evidence type="ECO:0000313" key="2">
    <source>
        <dbReference type="EMBL" id="CDJ41357.1"/>
    </source>
</evidence>
<evidence type="ECO:0000256" key="1">
    <source>
        <dbReference type="SAM" id="MobiDB-lite"/>
    </source>
</evidence>
<dbReference type="VEuPathDB" id="ToxoDB:ETH2_0100800"/>
<feature type="region of interest" description="Disordered" evidence="1">
    <location>
        <begin position="1"/>
        <end position="28"/>
    </location>
</feature>
<accession>U6KTB5</accession>